<dbReference type="PANTHER" id="PTHR38107">
    <property type="match status" value="1"/>
</dbReference>
<dbReference type="InterPro" id="IPR023347">
    <property type="entry name" value="Lysozyme_dom_sf"/>
</dbReference>
<name>A0A147GWA0_9BURK</name>
<dbReference type="InterPro" id="IPR023346">
    <property type="entry name" value="Lysozyme-like_dom_sf"/>
</dbReference>
<dbReference type="GO" id="GO:0009253">
    <property type="term" value="P:peptidoglycan catabolic process"/>
    <property type="evidence" value="ECO:0007669"/>
    <property type="project" value="InterPro"/>
</dbReference>
<dbReference type="Pfam" id="PF00959">
    <property type="entry name" value="Phage_lysozyme"/>
    <property type="match status" value="1"/>
</dbReference>
<reference evidence="4 5" key="1">
    <citation type="journal article" date="2016" name="Front. Microbiol.">
        <title>Genomic Resource of Rice Seed Associated Bacteria.</title>
        <authorList>
            <person name="Midha S."/>
            <person name="Bansal K."/>
            <person name="Sharma S."/>
            <person name="Kumar N."/>
            <person name="Patil P.P."/>
            <person name="Chaudhry V."/>
            <person name="Patil P.B."/>
        </authorList>
    </citation>
    <scope>NUCLEOTIDE SEQUENCE [LARGE SCALE GENOMIC DNA]</scope>
    <source>
        <strain evidence="4 5">NS331</strain>
    </source>
</reference>
<evidence type="ECO:0000313" key="5">
    <source>
        <dbReference type="Proteomes" id="UP000072741"/>
    </source>
</evidence>
<dbReference type="InterPro" id="IPR002196">
    <property type="entry name" value="Glyco_hydro_24"/>
</dbReference>
<keyword evidence="2 3" id="KW-0081">Bacteriolytic enzyme</keyword>
<keyword evidence="3" id="KW-0326">Glycosidase</keyword>
<proteinExistence type="inferred from homology"/>
<evidence type="ECO:0000256" key="3">
    <source>
        <dbReference type="RuleBase" id="RU003788"/>
    </source>
</evidence>
<dbReference type="GO" id="GO:0003796">
    <property type="term" value="F:lysozyme activity"/>
    <property type="evidence" value="ECO:0007669"/>
    <property type="project" value="UniProtKB-EC"/>
</dbReference>
<gene>
    <name evidence="4" type="ORF">NS331_11030</name>
</gene>
<sequence>MTIRLMRVPTTVWKFGAPLALASAGLMALLGQWEPDHANPGRVYADNLAGGLPTVCNGITKHVSPYPVVIGDTWSPERCAEVEQLVIERGQLTLLDCVKTRIGQNTFDALSSFAHNVGSRNVCESRALGLINTGRLAEGCRALAFTSEGQPNWSLVRTGRMLPNGKPEYRFVQGLHNRRKAEAAWCIKPDGAKP</sequence>
<dbReference type="Gene3D" id="1.10.530.40">
    <property type="match status" value="1"/>
</dbReference>
<dbReference type="Proteomes" id="UP000072741">
    <property type="component" value="Unassembled WGS sequence"/>
</dbReference>
<dbReference type="AlphaFoldDB" id="A0A147GWA0"/>
<evidence type="ECO:0000256" key="2">
    <source>
        <dbReference type="ARBA" id="ARBA00022638"/>
    </source>
</evidence>
<protein>
    <recommendedName>
        <fullName evidence="3">Lysozyme</fullName>
        <ecNumber evidence="3">3.2.1.17</ecNumber>
    </recommendedName>
</protein>
<dbReference type="EMBL" id="LDSL01000064">
    <property type="protein sequence ID" value="KTT21888.1"/>
    <property type="molecule type" value="Genomic_DNA"/>
</dbReference>
<organism evidence="4 5">
    <name type="scientific">Pseudacidovorax intermedius</name>
    <dbReference type="NCBI Taxonomy" id="433924"/>
    <lineage>
        <taxon>Bacteria</taxon>
        <taxon>Pseudomonadati</taxon>
        <taxon>Pseudomonadota</taxon>
        <taxon>Betaproteobacteria</taxon>
        <taxon>Burkholderiales</taxon>
        <taxon>Comamonadaceae</taxon>
        <taxon>Pseudacidovorax</taxon>
    </lineage>
</organism>
<dbReference type="OrthoDB" id="8808803at2"/>
<dbReference type="GO" id="GO:0042742">
    <property type="term" value="P:defense response to bacterium"/>
    <property type="evidence" value="ECO:0007669"/>
    <property type="project" value="UniProtKB-KW"/>
</dbReference>
<evidence type="ECO:0000313" key="4">
    <source>
        <dbReference type="EMBL" id="KTT21888.1"/>
    </source>
</evidence>
<comment type="catalytic activity">
    <reaction evidence="3">
        <text>Hydrolysis of (1-&gt;4)-beta-linkages between N-acetylmuramic acid and N-acetyl-D-glucosamine residues in a peptidoglycan and between N-acetyl-D-glucosamine residues in chitodextrins.</text>
        <dbReference type="EC" id="3.2.1.17"/>
    </reaction>
</comment>
<keyword evidence="5" id="KW-1185">Reference proteome</keyword>
<accession>A0A147GWA0</accession>
<dbReference type="EC" id="3.2.1.17" evidence="3"/>
<dbReference type="GO" id="GO:0016998">
    <property type="term" value="P:cell wall macromolecule catabolic process"/>
    <property type="evidence" value="ECO:0007669"/>
    <property type="project" value="InterPro"/>
</dbReference>
<dbReference type="PANTHER" id="PTHR38107:SF3">
    <property type="entry name" value="LYSOZYME RRRD-RELATED"/>
    <property type="match status" value="1"/>
</dbReference>
<comment type="caution">
    <text evidence="4">The sequence shown here is derived from an EMBL/GenBank/DDBJ whole genome shotgun (WGS) entry which is preliminary data.</text>
</comment>
<comment type="similarity">
    <text evidence="3">Belongs to the glycosyl hydrolase 24 family.</text>
</comment>
<keyword evidence="1 3" id="KW-0929">Antimicrobial</keyword>
<dbReference type="InterPro" id="IPR051018">
    <property type="entry name" value="Bacteriophage_GH24"/>
</dbReference>
<dbReference type="SUPFAM" id="SSF53955">
    <property type="entry name" value="Lysozyme-like"/>
    <property type="match status" value="1"/>
</dbReference>
<keyword evidence="3" id="KW-0378">Hydrolase</keyword>
<dbReference type="GO" id="GO:0031640">
    <property type="term" value="P:killing of cells of another organism"/>
    <property type="evidence" value="ECO:0007669"/>
    <property type="project" value="UniProtKB-KW"/>
</dbReference>
<dbReference type="RefSeq" id="WP_058642034.1">
    <property type="nucleotide sequence ID" value="NZ_LDSL01000064.1"/>
</dbReference>
<evidence type="ECO:0000256" key="1">
    <source>
        <dbReference type="ARBA" id="ARBA00022529"/>
    </source>
</evidence>